<dbReference type="InterPro" id="IPR000829">
    <property type="entry name" value="DAGK"/>
</dbReference>
<keyword evidence="6 19" id="KW-0812">Transmembrane</keyword>
<evidence type="ECO:0000256" key="13">
    <source>
        <dbReference type="ARBA" id="ARBA00023209"/>
    </source>
</evidence>
<keyword evidence="8 20" id="KW-0418">Kinase</keyword>
<evidence type="ECO:0000256" key="18">
    <source>
        <dbReference type="PIRSR" id="PIRSR600829-4"/>
    </source>
</evidence>
<evidence type="ECO:0000256" key="5">
    <source>
        <dbReference type="ARBA" id="ARBA00022679"/>
    </source>
</evidence>
<evidence type="ECO:0000313" key="21">
    <source>
        <dbReference type="Proteomes" id="UP000287188"/>
    </source>
</evidence>
<dbReference type="PROSITE" id="PS01069">
    <property type="entry name" value="DAGK_PROKAR"/>
    <property type="match status" value="1"/>
</dbReference>
<keyword evidence="11" id="KW-0443">Lipid metabolism</keyword>
<dbReference type="OrthoDB" id="9789934at2"/>
<dbReference type="AlphaFoldDB" id="A0A402AE15"/>
<dbReference type="CDD" id="cd14265">
    <property type="entry name" value="UDPK_IM_like"/>
    <property type="match status" value="1"/>
</dbReference>
<reference evidence="21" key="1">
    <citation type="submission" date="2018-12" db="EMBL/GenBank/DDBJ databases">
        <title>Tengunoibacter tsumagoiensis gen. nov., sp. nov., Dictyobacter kobayashii sp. nov., D. alpinus sp. nov., and D. joshuensis sp. nov. and description of Dictyobacteraceae fam. nov. within the order Ktedonobacterales isolated from Tengu-no-mugimeshi.</title>
        <authorList>
            <person name="Wang C.M."/>
            <person name="Zheng Y."/>
            <person name="Sakai Y."/>
            <person name="Toyoda A."/>
            <person name="Minakuchi Y."/>
            <person name="Abe K."/>
            <person name="Yokota A."/>
            <person name="Yabe S."/>
        </authorList>
    </citation>
    <scope>NUCLEOTIDE SEQUENCE [LARGE SCALE GENOMIC DNA]</scope>
    <source>
        <strain evidence="21">Uno11</strain>
    </source>
</reference>
<keyword evidence="5" id="KW-0808">Transferase</keyword>
<dbReference type="GO" id="GO:0008654">
    <property type="term" value="P:phospholipid biosynthetic process"/>
    <property type="evidence" value="ECO:0007669"/>
    <property type="project" value="UniProtKB-KW"/>
</dbReference>
<name>A0A402AE15_9CHLR</name>
<evidence type="ECO:0000256" key="16">
    <source>
        <dbReference type="PIRSR" id="PIRSR600829-2"/>
    </source>
</evidence>
<feature type="transmembrane region" description="Helical" evidence="19">
    <location>
        <begin position="111"/>
        <end position="138"/>
    </location>
</feature>
<keyword evidence="21" id="KW-1185">Reference proteome</keyword>
<dbReference type="Proteomes" id="UP000287188">
    <property type="component" value="Unassembled WGS sequence"/>
</dbReference>
<keyword evidence="18" id="KW-0479">Metal-binding</keyword>
<evidence type="ECO:0000256" key="14">
    <source>
        <dbReference type="ARBA" id="ARBA00023264"/>
    </source>
</evidence>
<keyword evidence="13" id="KW-0594">Phospholipid biosynthesis</keyword>
<evidence type="ECO:0000256" key="17">
    <source>
        <dbReference type="PIRSR" id="PIRSR600829-3"/>
    </source>
</evidence>
<comment type="cofactor">
    <cofactor evidence="18">
        <name>Mg(2+)</name>
        <dbReference type="ChEBI" id="CHEBI:18420"/>
    </cofactor>
    <text evidence="18">Mn(2+), Zn(2+), Cd(2+) and Co(2+) support activity to lesser extents.</text>
</comment>
<dbReference type="PANTHER" id="PTHR34299:SF1">
    <property type="entry name" value="DIACYLGLYCEROL KINASE"/>
    <property type="match status" value="1"/>
</dbReference>
<dbReference type="Gene3D" id="1.10.287.3610">
    <property type="match status" value="1"/>
</dbReference>
<dbReference type="InterPro" id="IPR036945">
    <property type="entry name" value="DAGK_sf"/>
</dbReference>
<feature type="binding site" evidence="18">
    <location>
        <position position="90"/>
    </location>
    <ligand>
        <name>a divalent metal cation</name>
        <dbReference type="ChEBI" id="CHEBI:60240"/>
    </ligand>
</feature>
<evidence type="ECO:0000256" key="7">
    <source>
        <dbReference type="ARBA" id="ARBA00022741"/>
    </source>
</evidence>
<feature type="active site" description="Proton acceptor" evidence="15">
    <location>
        <position position="83"/>
    </location>
</feature>
<feature type="binding site" evidence="17">
    <location>
        <position position="90"/>
    </location>
    <ligand>
        <name>ATP</name>
        <dbReference type="ChEBI" id="CHEBI:30616"/>
    </ligand>
</feature>
<accession>A0A402AE15</accession>
<evidence type="ECO:0000256" key="6">
    <source>
        <dbReference type="ARBA" id="ARBA00022692"/>
    </source>
</evidence>
<keyword evidence="9 17" id="KW-0067">ATP-binding</keyword>
<dbReference type="EMBL" id="BIFS01000001">
    <property type="protein sequence ID" value="GCE17348.1"/>
    <property type="molecule type" value="Genomic_DNA"/>
</dbReference>
<proteinExistence type="inferred from homology"/>
<evidence type="ECO:0000256" key="15">
    <source>
        <dbReference type="PIRSR" id="PIRSR600829-1"/>
    </source>
</evidence>
<evidence type="ECO:0000256" key="12">
    <source>
        <dbReference type="ARBA" id="ARBA00023136"/>
    </source>
</evidence>
<keyword evidence="18" id="KW-0460">Magnesium</keyword>
<protein>
    <submittedName>
        <fullName evidence="20">Diacylglycerol kinase</fullName>
    </submittedName>
</protein>
<sequence length="142" mass="15581">MKEPAKIPRPPLHKQTSRNEFAKFLAGFGFAFQGLWYAIRTQRNVRVHLTMTLLAILLGIALHISAVEFALVFIAISGVFIAEMINTAIELCVDLASPAYHPLAKIAKDVAAGAVLVNAILSIIIGLFIFGPHLWALLIHNR</sequence>
<feature type="transmembrane region" description="Helical" evidence="19">
    <location>
        <begin position="21"/>
        <end position="39"/>
    </location>
</feature>
<dbReference type="Pfam" id="PF01219">
    <property type="entry name" value="DAGK_prokar"/>
    <property type="match status" value="1"/>
</dbReference>
<keyword evidence="3" id="KW-1003">Cell membrane</keyword>
<evidence type="ECO:0000256" key="9">
    <source>
        <dbReference type="ARBA" id="ARBA00022840"/>
    </source>
</evidence>
<comment type="subcellular location">
    <subcellularLocation>
        <location evidence="1">Cell membrane</location>
        <topology evidence="1">Multi-pass membrane protein</topology>
    </subcellularLocation>
</comment>
<comment type="caution">
    <text evidence="20">The sequence shown here is derived from an EMBL/GenBank/DDBJ whole genome shotgun (WGS) entry which is preliminary data.</text>
</comment>
<evidence type="ECO:0000256" key="4">
    <source>
        <dbReference type="ARBA" id="ARBA00022516"/>
    </source>
</evidence>
<gene>
    <name evidence="20" type="ORF">KDK_11480</name>
</gene>
<dbReference type="InterPro" id="IPR033717">
    <property type="entry name" value="UDPK"/>
</dbReference>
<evidence type="ECO:0000256" key="1">
    <source>
        <dbReference type="ARBA" id="ARBA00004651"/>
    </source>
</evidence>
<dbReference type="GO" id="GO:0046872">
    <property type="term" value="F:metal ion binding"/>
    <property type="evidence" value="ECO:0007669"/>
    <property type="project" value="UniProtKB-KW"/>
</dbReference>
<keyword evidence="10 19" id="KW-1133">Transmembrane helix</keyword>
<feature type="binding site" evidence="16">
    <location>
        <position position="83"/>
    </location>
    <ligand>
        <name>substrate</name>
    </ligand>
</feature>
<keyword evidence="14" id="KW-1208">Phospholipid metabolism</keyword>
<organism evidence="20 21">
    <name type="scientific">Dictyobacter kobayashii</name>
    <dbReference type="NCBI Taxonomy" id="2014872"/>
    <lineage>
        <taxon>Bacteria</taxon>
        <taxon>Bacillati</taxon>
        <taxon>Chloroflexota</taxon>
        <taxon>Ktedonobacteria</taxon>
        <taxon>Ktedonobacterales</taxon>
        <taxon>Dictyobacteraceae</taxon>
        <taxon>Dictyobacter</taxon>
    </lineage>
</organism>
<evidence type="ECO:0000256" key="3">
    <source>
        <dbReference type="ARBA" id="ARBA00022475"/>
    </source>
</evidence>
<evidence type="ECO:0000256" key="2">
    <source>
        <dbReference type="ARBA" id="ARBA00005967"/>
    </source>
</evidence>
<comment type="similarity">
    <text evidence="2">Belongs to the bacterial diacylglycerol kinase family.</text>
</comment>
<evidence type="ECO:0000313" key="20">
    <source>
        <dbReference type="EMBL" id="GCE17348.1"/>
    </source>
</evidence>
<evidence type="ECO:0000256" key="11">
    <source>
        <dbReference type="ARBA" id="ARBA00023098"/>
    </source>
</evidence>
<dbReference type="GO" id="GO:0005524">
    <property type="term" value="F:ATP binding"/>
    <property type="evidence" value="ECO:0007669"/>
    <property type="project" value="UniProtKB-KW"/>
</dbReference>
<keyword evidence="12 19" id="KW-0472">Membrane</keyword>
<dbReference type="PANTHER" id="PTHR34299">
    <property type="entry name" value="DIACYLGLYCEROL KINASE"/>
    <property type="match status" value="1"/>
</dbReference>
<keyword evidence="4" id="KW-0444">Lipid biosynthesis</keyword>
<feature type="binding site" evidence="17">
    <location>
        <begin position="108"/>
        <end position="109"/>
    </location>
    <ligand>
        <name>ATP</name>
        <dbReference type="ChEBI" id="CHEBI:30616"/>
    </ligand>
</feature>
<dbReference type="RefSeq" id="WP_126549049.1">
    <property type="nucleotide sequence ID" value="NZ_BIFS01000001.1"/>
</dbReference>
<evidence type="ECO:0000256" key="10">
    <source>
        <dbReference type="ARBA" id="ARBA00022989"/>
    </source>
</evidence>
<dbReference type="GO" id="GO:0005886">
    <property type="term" value="C:plasma membrane"/>
    <property type="evidence" value="ECO:0007669"/>
    <property type="project" value="UniProtKB-SubCell"/>
</dbReference>
<keyword evidence="7 17" id="KW-0547">Nucleotide-binding</keyword>
<evidence type="ECO:0000256" key="8">
    <source>
        <dbReference type="ARBA" id="ARBA00022777"/>
    </source>
</evidence>
<dbReference type="GO" id="GO:0016301">
    <property type="term" value="F:kinase activity"/>
    <property type="evidence" value="ECO:0007669"/>
    <property type="project" value="UniProtKB-KW"/>
</dbReference>
<evidence type="ECO:0000256" key="19">
    <source>
        <dbReference type="SAM" id="Phobius"/>
    </source>
</evidence>